<evidence type="ECO:0000313" key="3">
    <source>
        <dbReference type="Proteomes" id="UP000234626"/>
    </source>
</evidence>
<feature type="region of interest" description="Disordered" evidence="1">
    <location>
        <begin position="255"/>
        <end position="277"/>
    </location>
</feature>
<name>A0A2N5EJ72_9GAMM</name>
<gene>
    <name evidence="2" type="ORF">CYR34_17685</name>
</gene>
<sequence>MATKAKRFRIGVEGATTDGRKISRDWLVQMAAQYDPAVYGARLNMEHVKGYTPDSPFRRYGDVTALAAEEITDGALAGKMALYADINPTPELVALTQARQKIYTSMEVNPEFADTGKAYLVGLAVTDDPASLGTEILSFSASAKANPLASRKQAPGNLFTATEETLIEFEQVADPSPSLLERVTAMFTAKKQTDAERFSDVNAAVTAVAEQVQQSAEGAAQHFTALTDRLEALEQQSTEDRAALLTLTEKLAQTDGNFTRRPRASGADAHANVQTDC</sequence>
<evidence type="ECO:0000256" key="1">
    <source>
        <dbReference type="SAM" id="MobiDB-lite"/>
    </source>
</evidence>
<dbReference type="AlphaFoldDB" id="A0A2N5EJ72"/>
<dbReference type="InterPro" id="IPR009228">
    <property type="entry name" value="Capsid_scaffold_GpO"/>
</dbReference>
<proteinExistence type="predicted"/>
<dbReference type="Proteomes" id="UP000234626">
    <property type="component" value="Unassembled WGS sequence"/>
</dbReference>
<reference evidence="2 3" key="1">
    <citation type="submission" date="2017-12" db="EMBL/GenBank/DDBJ databases">
        <title>Characterization of six clinical isolates of Enterochimera gen. nov., a novel genus of the Yersiniaciae family and the three species Enterochimera arupensis sp. nov., Enterochimera coloradensis sp. nov, and Enterochimera californica sp. nov.</title>
        <authorList>
            <person name="Rossi A."/>
            <person name="Fisher M."/>
        </authorList>
    </citation>
    <scope>NUCLEOTIDE SEQUENCE [LARGE SCALE GENOMIC DNA]</scope>
    <source>
        <strain evidence="2 3">2016Iso1</strain>
    </source>
</reference>
<comment type="caution">
    <text evidence="2">The sequence shown here is derived from an EMBL/GenBank/DDBJ whole genome shotgun (WGS) entry which is preliminary data.</text>
</comment>
<dbReference type="OrthoDB" id="5625143at2"/>
<protein>
    <submittedName>
        <fullName evidence="2">GPO family capsid scaffolding protein</fullName>
    </submittedName>
</protein>
<dbReference type="EMBL" id="PJZK01000022">
    <property type="protein sequence ID" value="PLR45435.1"/>
    <property type="molecule type" value="Genomic_DNA"/>
</dbReference>
<accession>A0A2N5EJ72</accession>
<dbReference type="RefSeq" id="WP_101835760.1">
    <property type="nucleotide sequence ID" value="NZ_PJZK01000022.1"/>
</dbReference>
<evidence type="ECO:0000313" key="2">
    <source>
        <dbReference type="EMBL" id="PLR45435.1"/>
    </source>
</evidence>
<dbReference type="Pfam" id="PF05929">
    <property type="entry name" value="Phage_GPO"/>
    <property type="match status" value="1"/>
</dbReference>
<keyword evidence="3" id="KW-1185">Reference proteome</keyword>
<organism evidence="2 3">
    <name type="scientific">Chimaeribacter arupi</name>
    <dbReference type="NCBI Taxonomy" id="2060066"/>
    <lineage>
        <taxon>Bacteria</taxon>
        <taxon>Pseudomonadati</taxon>
        <taxon>Pseudomonadota</taxon>
        <taxon>Gammaproteobacteria</taxon>
        <taxon>Enterobacterales</taxon>
        <taxon>Yersiniaceae</taxon>
        <taxon>Chimaeribacter</taxon>
    </lineage>
</organism>